<evidence type="ECO:0000256" key="1">
    <source>
        <dbReference type="ARBA" id="ARBA00022722"/>
    </source>
</evidence>
<evidence type="ECO:0000259" key="6">
    <source>
        <dbReference type="Pfam" id="PF19308"/>
    </source>
</evidence>
<keyword evidence="8" id="KW-1185">Reference proteome</keyword>
<dbReference type="Gene3D" id="3.30.70.1890">
    <property type="match status" value="1"/>
</dbReference>
<dbReference type="CDD" id="cd21141">
    <property type="entry name" value="Cas6_III-like"/>
    <property type="match status" value="1"/>
</dbReference>
<keyword evidence="3" id="KW-0378">Hydrolase</keyword>
<feature type="domain" description="CRISPR-associated protein Cas6-like N-terminal" evidence="6">
    <location>
        <begin position="23"/>
        <end position="134"/>
    </location>
</feature>
<dbReference type="EMBL" id="AP018227">
    <property type="protein sequence ID" value="BAY83085.1"/>
    <property type="molecule type" value="Genomic_DNA"/>
</dbReference>
<evidence type="ECO:0000256" key="4">
    <source>
        <dbReference type="ARBA" id="ARBA00023118"/>
    </source>
</evidence>
<protein>
    <submittedName>
        <fullName evidence="7">CRISPR-associated protein Cas6</fullName>
    </submittedName>
</protein>
<keyword evidence="4" id="KW-0051">Antiviral defense</keyword>
<dbReference type="InterPro" id="IPR010156">
    <property type="entry name" value="CRISPR-assoc_prot_Cas6"/>
</dbReference>
<name>A0A1Z4LPA6_9CYAN</name>
<evidence type="ECO:0000256" key="2">
    <source>
        <dbReference type="ARBA" id="ARBA00022759"/>
    </source>
</evidence>
<dbReference type="InterPro" id="IPR045648">
    <property type="entry name" value="CRISPR-assoc_Cas6-like_N"/>
</dbReference>
<dbReference type="GO" id="GO:0004519">
    <property type="term" value="F:endonuclease activity"/>
    <property type="evidence" value="ECO:0007669"/>
    <property type="project" value="UniProtKB-KW"/>
</dbReference>
<dbReference type="GO" id="GO:0051607">
    <property type="term" value="P:defense response to virus"/>
    <property type="evidence" value="ECO:0007669"/>
    <property type="project" value="UniProtKB-KW"/>
</dbReference>
<evidence type="ECO:0000259" key="5">
    <source>
        <dbReference type="Pfam" id="PF10040"/>
    </source>
</evidence>
<accession>A0A1Z4LPA6</accession>
<dbReference type="AlphaFoldDB" id="A0A1Z4LPA6"/>
<sequence>MPRTRKKSSAKITLPTDTELVGLVFNAVPSSNYTIFPEYAKGLHAWFLNQVRETNPDLSAHLHDGESEKPFTISRLQGNFLSTGTKLQLSADCNYQWYVCALSSRLAEWMANWLQNLPKVIELRNAPLEIQSVEIAHPATTYQQLLENKPKNTLSLSYISPTSFRRKKHHFPLPLPFNIFHSYLRRWNHFSGLPVEQDAFLEWVDENVIIQRHEISTTRVAGGKRGLVTGFTGAVEFGLGKDAAREPEYVKLFRALGQLAPYCGTGHKTTFGLGQTRLGWSIESDKIEVISPQELLAERIAEVTEILMSKQKRTGGTRAISVCEKRATILARRESGESLQDIAIDLEIPYETVKTYIKLARKILANG</sequence>
<dbReference type="OrthoDB" id="425607at2"/>
<evidence type="ECO:0000256" key="3">
    <source>
        <dbReference type="ARBA" id="ARBA00022801"/>
    </source>
</evidence>
<organism evidence="7 8">
    <name type="scientific">Calothrix parasitica NIES-267</name>
    <dbReference type="NCBI Taxonomy" id="1973488"/>
    <lineage>
        <taxon>Bacteria</taxon>
        <taxon>Bacillati</taxon>
        <taxon>Cyanobacteriota</taxon>
        <taxon>Cyanophyceae</taxon>
        <taxon>Nostocales</taxon>
        <taxon>Calotrichaceae</taxon>
        <taxon>Calothrix</taxon>
    </lineage>
</organism>
<dbReference type="InterPro" id="IPR019267">
    <property type="entry name" value="CRISPR-assoc_Cas6_C"/>
</dbReference>
<dbReference type="NCBIfam" id="TIGR01877">
    <property type="entry name" value="cas_cas6"/>
    <property type="match status" value="1"/>
</dbReference>
<dbReference type="Gene3D" id="3.30.70.1900">
    <property type="match status" value="1"/>
</dbReference>
<dbReference type="InterPro" id="IPR045747">
    <property type="entry name" value="CRISPR-assoc_prot_Cas6_N_sf"/>
</dbReference>
<dbReference type="Pfam" id="PF10040">
    <property type="entry name" value="CRISPR_Cas6"/>
    <property type="match status" value="1"/>
</dbReference>
<feature type="domain" description="CRISPR-associated protein Cas6 C-terminal" evidence="5">
    <location>
        <begin position="156"/>
        <end position="276"/>
    </location>
</feature>
<dbReference type="Pfam" id="PF19308">
    <property type="entry name" value="CRISPR_Cas6_N"/>
    <property type="match status" value="1"/>
</dbReference>
<dbReference type="Proteomes" id="UP000218418">
    <property type="component" value="Chromosome"/>
</dbReference>
<reference evidence="7 8" key="1">
    <citation type="submission" date="2017-06" db="EMBL/GenBank/DDBJ databases">
        <title>Genome sequencing of cyanobaciteial culture collection at National Institute for Environmental Studies (NIES).</title>
        <authorList>
            <person name="Hirose Y."/>
            <person name="Shimura Y."/>
            <person name="Fujisawa T."/>
            <person name="Nakamura Y."/>
            <person name="Kawachi M."/>
        </authorList>
    </citation>
    <scope>NUCLEOTIDE SEQUENCE [LARGE SCALE GENOMIC DNA]</scope>
    <source>
        <strain evidence="7 8">NIES-267</strain>
    </source>
</reference>
<keyword evidence="1" id="KW-0540">Nuclease</keyword>
<evidence type="ECO:0000313" key="8">
    <source>
        <dbReference type="Proteomes" id="UP000218418"/>
    </source>
</evidence>
<evidence type="ECO:0000313" key="7">
    <source>
        <dbReference type="EMBL" id="BAY83085.1"/>
    </source>
</evidence>
<gene>
    <name evidence="7" type="ORF">NIES267_25710</name>
</gene>
<keyword evidence="2" id="KW-0255">Endonuclease</keyword>
<proteinExistence type="predicted"/>
<dbReference type="GO" id="GO:0016788">
    <property type="term" value="F:hydrolase activity, acting on ester bonds"/>
    <property type="evidence" value="ECO:0007669"/>
    <property type="project" value="InterPro"/>
</dbReference>